<evidence type="ECO:0008006" key="3">
    <source>
        <dbReference type="Google" id="ProtNLM"/>
    </source>
</evidence>
<dbReference type="Proteomes" id="UP000313359">
    <property type="component" value="Unassembled WGS sequence"/>
</dbReference>
<evidence type="ECO:0000313" key="2">
    <source>
        <dbReference type="Proteomes" id="UP000313359"/>
    </source>
</evidence>
<organism evidence="1 2">
    <name type="scientific">Lentinus tigrinus ALCF2SS1-6</name>
    <dbReference type="NCBI Taxonomy" id="1328759"/>
    <lineage>
        <taxon>Eukaryota</taxon>
        <taxon>Fungi</taxon>
        <taxon>Dikarya</taxon>
        <taxon>Basidiomycota</taxon>
        <taxon>Agaricomycotina</taxon>
        <taxon>Agaricomycetes</taxon>
        <taxon>Polyporales</taxon>
        <taxon>Polyporaceae</taxon>
        <taxon>Lentinus</taxon>
    </lineage>
</organism>
<dbReference type="EMBL" id="ML122251">
    <property type="protein sequence ID" value="RPD66574.1"/>
    <property type="molecule type" value="Genomic_DNA"/>
</dbReference>
<gene>
    <name evidence="1" type="ORF">L227DRAFT_606649</name>
</gene>
<reference evidence="1" key="1">
    <citation type="journal article" date="2018" name="Genome Biol. Evol.">
        <title>Genomics and development of Lentinus tigrinus, a white-rot wood-decaying mushroom with dimorphic fruiting bodies.</title>
        <authorList>
            <person name="Wu B."/>
            <person name="Xu Z."/>
            <person name="Knudson A."/>
            <person name="Carlson A."/>
            <person name="Chen N."/>
            <person name="Kovaka S."/>
            <person name="LaButti K."/>
            <person name="Lipzen A."/>
            <person name="Pennachio C."/>
            <person name="Riley R."/>
            <person name="Schakwitz W."/>
            <person name="Umezawa K."/>
            <person name="Ohm R.A."/>
            <person name="Grigoriev I.V."/>
            <person name="Nagy L.G."/>
            <person name="Gibbons J."/>
            <person name="Hibbett D."/>
        </authorList>
    </citation>
    <scope>NUCLEOTIDE SEQUENCE [LARGE SCALE GENOMIC DNA]</scope>
    <source>
        <strain evidence="1">ALCF2SS1-6</strain>
    </source>
</reference>
<accession>A0A5C2ST05</accession>
<name>A0A5C2ST05_9APHY</name>
<dbReference type="AlphaFoldDB" id="A0A5C2ST05"/>
<dbReference type="CDD" id="cd09917">
    <property type="entry name" value="F-box_SF"/>
    <property type="match status" value="1"/>
</dbReference>
<keyword evidence="2" id="KW-1185">Reference proteome</keyword>
<evidence type="ECO:0000313" key="1">
    <source>
        <dbReference type="EMBL" id="RPD66574.1"/>
    </source>
</evidence>
<protein>
    <recommendedName>
        <fullName evidence="3">F-box domain-containing protein</fullName>
    </recommendedName>
</protein>
<proteinExistence type="predicted"/>
<sequence length="317" mass="35395">MHTLPVELITRIAFLACTDGGLTACSLSLVCRFFRAAARPARFHTVAFDGPSLHPLRTFLSVYREEQTDDPISYPKVHHLFISTFPLKGGQLTPNLHAPEAYASEVSTLLDVVAPTLETLACIGFRRSIPDLATLGIIFPALEELTICDIPNPFPLDLHVHDVSRPFFPALRRLHKWNRSIEPRWAAYAPGLTHIRLSELNPIDFPFGPIPSDDTYPSLNQVIVQPRLPYGIITSRVIKISWKPRSEAHTSVTVYIVPVEEGSQRSTAMFKRCCRITRRQWLARVEGHPGCWALPATDIDDEDLSSAPESLGWTAAS</sequence>
<dbReference type="OrthoDB" id="2748701at2759"/>